<dbReference type="InterPro" id="IPR046347">
    <property type="entry name" value="bZIP_sf"/>
</dbReference>
<dbReference type="Pfam" id="PF00170">
    <property type="entry name" value="bZIP_1"/>
    <property type="match status" value="1"/>
</dbReference>
<dbReference type="SMART" id="SM00338">
    <property type="entry name" value="BRLZ"/>
    <property type="match status" value="1"/>
</dbReference>
<organism evidence="4 5">
    <name type="scientific">Elaeophora elaphi</name>
    <dbReference type="NCBI Taxonomy" id="1147741"/>
    <lineage>
        <taxon>Eukaryota</taxon>
        <taxon>Metazoa</taxon>
        <taxon>Ecdysozoa</taxon>
        <taxon>Nematoda</taxon>
        <taxon>Chromadorea</taxon>
        <taxon>Rhabditida</taxon>
        <taxon>Spirurina</taxon>
        <taxon>Spiruromorpha</taxon>
        <taxon>Filarioidea</taxon>
        <taxon>Onchocercidae</taxon>
        <taxon>Elaeophora</taxon>
    </lineage>
</organism>
<evidence type="ECO:0000313" key="5">
    <source>
        <dbReference type="WBParaSite" id="EEL_0001053401-mRNA-1"/>
    </source>
</evidence>
<feature type="domain" description="BZIP" evidence="3">
    <location>
        <begin position="32"/>
        <end position="82"/>
    </location>
</feature>
<evidence type="ECO:0000313" key="4">
    <source>
        <dbReference type="Proteomes" id="UP000050640"/>
    </source>
</evidence>
<sequence>MTRPASATGKRGGRRPKEYEEYDHVTLSEEERDKRDKRRLRNKEAAARCRQRRLDLMGSLQNQVNQLKEENKMKDAKIAELQLLPSSMQIKQEPTLFDVNGRDLPDEEIKRPTSLTFADGVTTTTTYSSLSSSGVPITTPSNLIGGATSDFGGVNLLDGPTGLTPCHPPQATAFQLPSMTAPLGEGRSFETL</sequence>
<dbReference type="AlphaFoldDB" id="A0A0R3S6W2"/>
<dbReference type="GO" id="GO:0000978">
    <property type="term" value="F:RNA polymerase II cis-regulatory region sequence-specific DNA binding"/>
    <property type="evidence" value="ECO:0007669"/>
    <property type="project" value="TreeGrafter"/>
</dbReference>
<feature type="region of interest" description="Disordered" evidence="2">
    <location>
        <begin position="1"/>
        <end position="46"/>
    </location>
</feature>
<dbReference type="GO" id="GO:0000981">
    <property type="term" value="F:DNA-binding transcription factor activity, RNA polymerase II-specific"/>
    <property type="evidence" value="ECO:0007669"/>
    <property type="project" value="TreeGrafter"/>
</dbReference>
<feature type="coiled-coil region" evidence="1">
    <location>
        <begin position="50"/>
        <end position="84"/>
    </location>
</feature>
<name>A0A0R3S6W2_9BILA</name>
<dbReference type="PROSITE" id="PS50217">
    <property type="entry name" value="BZIP"/>
    <property type="match status" value="1"/>
</dbReference>
<dbReference type="InterPro" id="IPR004827">
    <property type="entry name" value="bZIP"/>
</dbReference>
<dbReference type="WBParaSite" id="EEL_0001053401-mRNA-1">
    <property type="protein sequence ID" value="EEL_0001053401-mRNA-1"/>
    <property type="gene ID" value="EEL_0001053401"/>
</dbReference>
<dbReference type="PANTHER" id="PTHR23351:SF57">
    <property type="entry name" value="TRANSCRIPTION FACTOR FOS-1"/>
    <property type="match status" value="1"/>
</dbReference>
<dbReference type="Proteomes" id="UP000050640">
    <property type="component" value="Unplaced"/>
</dbReference>
<dbReference type="InterPro" id="IPR000837">
    <property type="entry name" value="AP-1"/>
</dbReference>
<feature type="compositionally biased region" description="Basic and acidic residues" evidence="2">
    <location>
        <begin position="15"/>
        <end position="34"/>
    </location>
</feature>
<dbReference type="PROSITE" id="PS00036">
    <property type="entry name" value="BZIP_BASIC"/>
    <property type="match status" value="1"/>
</dbReference>
<proteinExistence type="predicted"/>
<dbReference type="CDD" id="cd14699">
    <property type="entry name" value="bZIP_Fos_like"/>
    <property type="match status" value="1"/>
</dbReference>
<keyword evidence="1" id="KW-0175">Coiled coil</keyword>
<keyword evidence="4" id="KW-1185">Reference proteome</keyword>
<dbReference type="Gene3D" id="1.20.5.170">
    <property type="match status" value="1"/>
</dbReference>
<evidence type="ECO:0000259" key="3">
    <source>
        <dbReference type="PROSITE" id="PS50217"/>
    </source>
</evidence>
<dbReference type="GO" id="GO:0005634">
    <property type="term" value="C:nucleus"/>
    <property type="evidence" value="ECO:0007669"/>
    <property type="project" value="TreeGrafter"/>
</dbReference>
<evidence type="ECO:0000256" key="1">
    <source>
        <dbReference type="SAM" id="Coils"/>
    </source>
</evidence>
<dbReference type="PRINTS" id="PR00042">
    <property type="entry name" value="LEUZIPPRFOS"/>
</dbReference>
<dbReference type="SUPFAM" id="SSF57959">
    <property type="entry name" value="Leucine zipper domain"/>
    <property type="match status" value="1"/>
</dbReference>
<dbReference type="STRING" id="1147741.A0A0R3S6W2"/>
<evidence type="ECO:0000256" key="2">
    <source>
        <dbReference type="SAM" id="MobiDB-lite"/>
    </source>
</evidence>
<protein>
    <submittedName>
        <fullName evidence="5">BZIP domain-containing protein</fullName>
    </submittedName>
</protein>
<reference evidence="5" key="1">
    <citation type="submission" date="2017-02" db="UniProtKB">
        <authorList>
            <consortium name="WormBaseParasite"/>
        </authorList>
    </citation>
    <scope>IDENTIFICATION</scope>
</reference>
<dbReference type="PANTHER" id="PTHR23351">
    <property type="entry name" value="FOS TRANSCRIPTION FACTOR-RELATED"/>
    <property type="match status" value="1"/>
</dbReference>
<accession>A0A0R3S6W2</accession>